<dbReference type="GO" id="GO:0012505">
    <property type="term" value="C:endomembrane system"/>
    <property type="evidence" value="ECO:0007669"/>
    <property type="project" value="UniProtKB-ARBA"/>
</dbReference>
<comment type="subcellular location">
    <subcellularLocation>
        <location evidence="1">Golgi apparatus membrane</location>
        <topology evidence="1">Peripheral membrane protein</topology>
        <orientation evidence="1">Cytoplasmic side</orientation>
    </subcellularLocation>
</comment>
<dbReference type="AlphaFoldDB" id="D1BDY5"/>
<evidence type="ECO:0000313" key="6">
    <source>
        <dbReference type="Proteomes" id="UP000000322"/>
    </source>
</evidence>
<dbReference type="STRING" id="446469.Sked_33110"/>
<dbReference type="RefSeq" id="WP_012868274.1">
    <property type="nucleotide sequence ID" value="NC_013521.1"/>
</dbReference>
<dbReference type="GO" id="GO:0005737">
    <property type="term" value="C:cytoplasm"/>
    <property type="evidence" value="ECO:0007669"/>
    <property type="project" value="UniProtKB-ARBA"/>
</dbReference>
<keyword evidence="2" id="KW-0333">Golgi apparatus</keyword>
<proteinExistence type="predicted"/>
<accession>D1BDY5</accession>
<gene>
    <name evidence="5" type="ordered locus">Sked_33110</name>
</gene>
<sequence>MRSIRGLDIGSAEALVVVASEPVKGYDTAGVLDGLLPAAVLLDLAAHGLVTMGDGRVTRTSKESQDGVRGYERAALDIGEPLDGTLPEALWAVTDSLRPLPHVVASELVAEGRVDSVKNTLLKMDFGYRFPVLDTDFRDAVRSRVQSALESGDVTTAFGRTALLLAAGRADGQVFPGVDATAMQAVAAGQTPLDDAGFFDASTVVVLQQLTTTIQQTVLR</sequence>
<evidence type="ECO:0008006" key="7">
    <source>
        <dbReference type="Google" id="ProtNLM"/>
    </source>
</evidence>
<reference evidence="5 6" key="1">
    <citation type="journal article" date="2009" name="Stand. Genomic Sci.">
        <title>Complete genome sequence of Sanguibacter keddieii type strain (ST-74).</title>
        <authorList>
            <person name="Ivanova N."/>
            <person name="Sikorski J."/>
            <person name="Sims D."/>
            <person name="Brettin T."/>
            <person name="Detter J.C."/>
            <person name="Han C."/>
            <person name="Lapidus A."/>
            <person name="Copeland A."/>
            <person name="Glavina Del Rio T."/>
            <person name="Nolan M."/>
            <person name="Chen F."/>
            <person name="Lucas S."/>
            <person name="Tice H."/>
            <person name="Cheng J.F."/>
            <person name="Bruce D."/>
            <person name="Goodwin L."/>
            <person name="Pitluck S."/>
            <person name="Pati A."/>
            <person name="Mavromatis K."/>
            <person name="Chen A."/>
            <person name="Palaniappan K."/>
            <person name="D'haeseleer P."/>
            <person name="Chain P."/>
            <person name="Bristow J."/>
            <person name="Eisen J.A."/>
            <person name="Markowitz V."/>
            <person name="Hugenholtz P."/>
            <person name="Goker M."/>
            <person name="Pukall R."/>
            <person name="Klenk H.P."/>
            <person name="Kyrpides N.C."/>
        </authorList>
    </citation>
    <scope>NUCLEOTIDE SEQUENCE [LARGE SCALE GENOMIC DNA]</scope>
    <source>
        <strain evidence="6">ATCC 51767 / DSM 10542 / NCFB 3025 / ST-74</strain>
    </source>
</reference>
<keyword evidence="4" id="KW-0472">Membrane</keyword>
<evidence type="ECO:0000256" key="2">
    <source>
        <dbReference type="ARBA" id="ARBA00023034"/>
    </source>
</evidence>
<dbReference type="InterPro" id="IPR008628">
    <property type="entry name" value="GPP34-like"/>
</dbReference>
<keyword evidence="3" id="KW-0446">Lipid-binding</keyword>
<dbReference type="KEGG" id="ske:Sked_33110"/>
<dbReference type="GO" id="GO:0070273">
    <property type="term" value="F:phosphatidylinositol-4-phosphate binding"/>
    <property type="evidence" value="ECO:0007669"/>
    <property type="project" value="InterPro"/>
</dbReference>
<evidence type="ECO:0000313" key="5">
    <source>
        <dbReference type="EMBL" id="ACZ23206.1"/>
    </source>
</evidence>
<evidence type="ECO:0000256" key="1">
    <source>
        <dbReference type="ARBA" id="ARBA00004255"/>
    </source>
</evidence>
<dbReference type="OrthoDB" id="5118203at2"/>
<organism evidence="5 6">
    <name type="scientific">Sanguibacter keddieii (strain ATCC 51767 / DSM 10542 / NCFB 3025 / ST-74)</name>
    <dbReference type="NCBI Taxonomy" id="446469"/>
    <lineage>
        <taxon>Bacteria</taxon>
        <taxon>Bacillati</taxon>
        <taxon>Actinomycetota</taxon>
        <taxon>Actinomycetes</taxon>
        <taxon>Micrococcales</taxon>
        <taxon>Sanguibacteraceae</taxon>
        <taxon>Sanguibacter</taxon>
    </lineage>
</organism>
<protein>
    <recommendedName>
        <fullName evidence="7">Golgi phosphoprotein 3 (GPP34)</fullName>
    </recommendedName>
</protein>
<dbReference type="EMBL" id="CP001819">
    <property type="protein sequence ID" value="ACZ23206.1"/>
    <property type="molecule type" value="Genomic_DNA"/>
</dbReference>
<dbReference type="HOGENOM" id="CLU_1255228_0_0_11"/>
<dbReference type="Proteomes" id="UP000000322">
    <property type="component" value="Chromosome"/>
</dbReference>
<evidence type="ECO:0000256" key="3">
    <source>
        <dbReference type="ARBA" id="ARBA00023121"/>
    </source>
</evidence>
<evidence type="ECO:0000256" key="4">
    <source>
        <dbReference type="ARBA" id="ARBA00023136"/>
    </source>
</evidence>
<name>D1BDY5_SANKS</name>
<dbReference type="Gene3D" id="1.10.3630.10">
    <property type="entry name" value="yeast vps74-n-term truncation variant domain like"/>
    <property type="match status" value="1"/>
</dbReference>
<keyword evidence="6" id="KW-1185">Reference proteome</keyword>
<dbReference type="Pfam" id="PF05719">
    <property type="entry name" value="GPP34"/>
    <property type="match status" value="1"/>
</dbReference>
<dbReference type="InterPro" id="IPR038261">
    <property type="entry name" value="GPP34-like_sf"/>
</dbReference>